<dbReference type="PROSITE" id="PS00036">
    <property type="entry name" value="BZIP_BASIC"/>
    <property type="match status" value="1"/>
</dbReference>
<dbReference type="OrthoDB" id="8931646at2759"/>
<comment type="caution">
    <text evidence="3">The sequence shown here is derived from an EMBL/GenBank/DDBJ whole genome shotgun (WGS) entry which is preliminary data.</text>
</comment>
<dbReference type="GO" id="GO:0005634">
    <property type="term" value="C:nucleus"/>
    <property type="evidence" value="ECO:0007669"/>
    <property type="project" value="TreeGrafter"/>
</dbReference>
<dbReference type="GO" id="GO:0006986">
    <property type="term" value="P:response to unfolded protein"/>
    <property type="evidence" value="ECO:0007669"/>
    <property type="project" value="InterPro"/>
</dbReference>
<protein>
    <recommendedName>
        <fullName evidence="2">BZIP domain-containing protein</fullName>
    </recommendedName>
</protein>
<sequence>MLNISLRRFSDKGPASYSSHNTLNSKAKPKSAGLLVGANSTSVFFPPRPVAVTSTFKRPDNRSRMDMFVPSPGLSSAQYAISPYSSIYDQDKPELPIMCDNSMPFSNPNMDAVSAEDFANLDESFENSDLKNILKVLAGEVFTSEFPSAAKVEKADGTSNGDNEHNPTLTQLNMDSLTMGEILNLDQDASRQSESSYDIFNSDVSNSSNQMSLSQVQTMSSFDACEPSNNVGSNYIKSMHNMKNVYFPPRQSNPPVVGVVAPVPQPVVMQPSFTPEFIKQEDPMVMKSPTQPSYLLHELLCKKSSSKTKLEPGSDGFSGVAKQNFPMVSYSGGDMPAQIVPTSDLGKRDSSGNLRPQIWANSSLVKEESTEDRWEDIQKMLVESNQEPPHKKRRHDSGSSGHFSNDDDYEDDDDDGSSYGCNNGDDSDDDMSDIDLDITRMRPGEQESLIPTATPVSGGKKQQKPIQYFWQYNVQAKGPKGTRLKLAVESPADPHILNDFEDPVFDECNTSIAGIRHGGKARKGDGNEITPNPRKLYLIGHQLNRLNKQINACCQQISGTGPNVVSAAQRSASRKEKNKLASRACRLKKKAQHEANKIKLHGLALEHRQLNSVSSDVWTQLKEKVKASLGASNQTSQPQSTLMTTCGAKIDQALENNIVQVSGRSVDYVNSIILKVEAGDSEGGLNISRKRGQKS</sequence>
<dbReference type="Proteomes" id="UP000271974">
    <property type="component" value="Unassembled WGS sequence"/>
</dbReference>
<evidence type="ECO:0000313" key="4">
    <source>
        <dbReference type="Proteomes" id="UP000271974"/>
    </source>
</evidence>
<feature type="compositionally biased region" description="Acidic residues" evidence="1">
    <location>
        <begin position="425"/>
        <end position="436"/>
    </location>
</feature>
<evidence type="ECO:0000259" key="2">
    <source>
        <dbReference type="PROSITE" id="PS00036"/>
    </source>
</evidence>
<feature type="compositionally biased region" description="Acidic residues" evidence="1">
    <location>
        <begin position="406"/>
        <end position="416"/>
    </location>
</feature>
<gene>
    <name evidence="3" type="ORF">EGW08_018274</name>
</gene>
<dbReference type="AlphaFoldDB" id="A0A3S0Z9S3"/>
<dbReference type="STRING" id="188477.A0A3S0Z9S3"/>
<dbReference type="EMBL" id="RQTK01000881">
    <property type="protein sequence ID" value="RUS73959.1"/>
    <property type="molecule type" value="Genomic_DNA"/>
</dbReference>
<dbReference type="PANTHER" id="PTHR21552:SF2">
    <property type="entry name" value="CREB3 REGULATORY FACTOR"/>
    <property type="match status" value="1"/>
</dbReference>
<organism evidence="3 4">
    <name type="scientific">Elysia chlorotica</name>
    <name type="common">Eastern emerald elysia</name>
    <name type="synonym">Sea slug</name>
    <dbReference type="NCBI Taxonomy" id="188477"/>
    <lineage>
        <taxon>Eukaryota</taxon>
        <taxon>Metazoa</taxon>
        <taxon>Spiralia</taxon>
        <taxon>Lophotrochozoa</taxon>
        <taxon>Mollusca</taxon>
        <taxon>Gastropoda</taxon>
        <taxon>Heterobranchia</taxon>
        <taxon>Euthyneura</taxon>
        <taxon>Panpulmonata</taxon>
        <taxon>Sacoglossa</taxon>
        <taxon>Placobranchoidea</taxon>
        <taxon>Plakobranchidae</taxon>
        <taxon>Elysia</taxon>
    </lineage>
</organism>
<dbReference type="PANTHER" id="PTHR21552">
    <property type="entry name" value="ADULT RETINA PROTEIN"/>
    <property type="match status" value="1"/>
</dbReference>
<evidence type="ECO:0000256" key="1">
    <source>
        <dbReference type="SAM" id="MobiDB-lite"/>
    </source>
</evidence>
<evidence type="ECO:0000313" key="3">
    <source>
        <dbReference type="EMBL" id="RUS73959.1"/>
    </source>
</evidence>
<dbReference type="InterPro" id="IPR039165">
    <property type="entry name" value="CREBRF"/>
</dbReference>
<feature type="region of interest" description="Disordered" evidence="1">
    <location>
        <begin position="382"/>
        <end position="461"/>
    </location>
</feature>
<reference evidence="3 4" key="1">
    <citation type="submission" date="2019-01" db="EMBL/GenBank/DDBJ databases">
        <title>A draft genome assembly of the solar-powered sea slug Elysia chlorotica.</title>
        <authorList>
            <person name="Cai H."/>
            <person name="Li Q."/>
            <person name="Fang X."/>
            <person name="Li J."/>
            <person name="Curtis N.E."/>
            <person name="Altenburger A."/>
            <person name="Shibata T."/>
            <person name="Feng M."/>
            <person name="Maeda T."/>
            <person name="Schwartz J.A."/>
            <person name="Shigenobu S."/>
            <person name="Lundholm N."/>
            <person name="Nishiyama T."/>
            <person name="Yang H."/>
            <person name="Hasebe M."/>
            <person name="Li S."/>
            <person name="Pierce S.K."/>
            <person name="Wang J."/>
        </authorList>
    </citation>
    <scope>NUCLEOTIDE SEQUENCE [LARGE SCALE GENOMIC DNA]</scope>
    <source>
        <strain evidence="3">EC2010</strain>
        <tissue evidence="3">Whole organism of an adult</tissue>
    </source>
</reference>
<name>A0A3S0Z9S3_ELYCH</name>
<keyword evidence="4" id="KW-1185">Reference proteome</keyword>
<accession>A0A3S0Z9S3</accession>
<feature type="region of interest" description="Disordered" evidence="1">
    <location>
        <begin position="333"/>
        <end position="355"/>
    </location>
</feature>
<feature type="domain" description="BZIP" evidence="2">
    <location>
        <begin position="574"/>
        <end position="588"/>
    </location>
</feature>
<dbReference type="GO" id="GO:0000981">
    <property type="term" value="F:DNA-binding transcription factor activity, RNA polymerase II-specific"/>
    <property type="evidence" value="ECO:0007669"/>
    <property type="project" value="TreeGrafter"/>
</dbReference>
<dbReference type="InterPro" id="IPR004827">
    <property type="entry name" value="bZIP"/>
</dbReference>
<proteinExistence type="predicted"/>
<dbReference type="GO" id="GO:0000977">
    <property type="term" value="F:RNA polymerase II transcription regulatory region sequence-specific DNA binding"/>
    <property type="evidence" value="ECO:0007669"/>
    <property type="project" value="TreeGrafter"/>
</dbReference>
<dbReference type="CDD" id="cd14809">
    <property type="entry name" value="bZIP_AUREO-like"/>
    <property type="match status" value="1"/>
</dbReference>